<dbReference type="GeneID" id="117140145"/>
<protein>
    <submittedName>
        <fullName evidence="3">Uncharacterized protein LOC117140145</fullName>
    </submittedName>
</protein>
<dbReference type="Proteomes" id="UP000515162">
    <property type="component" value="Chromosome 3L"/>
</dbReference>
<keyword evidence="1" id="KW-0812">Transmembrane</keyword>
<keyword evidence="2" id="KW-1185">Reference proteome</keyword>
<accession>A0A6P8K2Q9</accession>
<organism evidence="2 3">
    <name type="scientific">Drosophila mauritiana</name>
    <name type="common">Fruit fly</name>
    <dbReference type="NCBI Taxonomy" id="7226"/>
    <lineage>
        <taxon>Eukaryota</taxon>
        <taxon>Metazoa</taxon>
        <taxon>Ecdysozoa</taxon>
        <taxon>Arthropoda</taxon>
        <taxon>Hexapoda</taxon>
        <taxon>Insecta</taxon>
        <taxon>Pterygota</taxon>
        <taxon>Neoptera</taxon>
        <taxon>Endopterygota</taxon>
        <taxon>Diptera</taxon>
        <taxon>Brachycera</taxon>
        <taxon>Muscomorpha</taxon>
        <taxon>Ephydroidea</taxon>
        <taxon>Drosophilidae</taxon>
        <taxon>Drosophila</taxon>
        <taxon>Sophophora</taxon>
    </lineage>
</organism>
<gene>
    <name evidence="3" type="primary">LOC117140145</name>
</gene>
<dbReference type="RefSeq" id="XP_033158804.1">
    <property type="nucleotide sequence ID" value="XM_033302913.1"/>
</dbReference>
<name>A0A6P8K2Q9_DROMA</name>
<dbReference type="AlphaFoldDB" id="A0A6P8K2Q9"/>
<keyword evidence="1" id="KW-0472">Membrane</keyword>
<evidence type="ECO:0000313" key="2">
    <source>
        <dbReference type="Proteomes" id="UP000515162"/>
    </source>
</evidence>
<evidence type="ECO:0000313" key="3">
    <source>
        <dbReference type="RefSeq" id="XP_033158804.1"/>
    </source>
</evidence>
<reference evidence="3" key="1">
    <citation type="submission" date="2025-08" db="UniProtKB">
        <authorList>
            <consortium name="RefSeq"/>
        </authorList>
    </citation>
    <scope>IDENTIFICATION</scope>
    <source>
        <strain evidence="3">Mau12</strain>
        <tissue evidence="3">Whole Body</tissue>
    </source>
</reference>
<keyword evidence="1" id="KW-1133">Transmembrane helix</keyword>
<evidence type="ECO:0000256" key="1">
    <source>
        <dbReference type="SAM" id="Phobius"/>
    </source>
</evidence>
<feature type="transmembrane region" description="Helical" evidence="1">
    <location>
        <begin position="20"/>
        <end position="37"/>
    </location>
</feature>
<sequence length="38" mass="4460">MFISRKMDEVFSLHMEKLDVYDVLFLAGIISVIILIFI</sequence>
<proteinExistence type="predicted"/>